<gene>
    <name evidence="1" type="ORF">DI53_3700</name>
</gene>
<dbReference type="RefSeq" id="WP_037503130.1">
    <property type="nucleotide sequence ID" value="NZ_JJMU01000066.1"/>
</dbReference>
<reference evidence="1 2" key="2">
    <citation type="journal article" date="2015" name="PLoS ONE">
        <title>Whole-Genome Optical Mapping and Finished Genome Sequence of Sphingobacterium deserti sp. nov., a New Species Isolated from the Western Desert of China.</title>
        <authorList>
            <person name="Teng C."/>
            <person name="Zhou Z."/>
            <person name="Molnar I."/>
            <person name="Li X."/>
            <person name="Tang R."/>
            <person name="Chen M."/>
            <person name="Wang L."/>
            <person name="Su S."/>
            <person name="Zhang W."/>
            <person name="Lin M."/>
        </authorList>
    </citation>
    <scope>NUCLEOTIDE SEQUENCE [LARGE SCALE GENOMIC DNA]</scope>
    <source>
        <strain evidence="2">ACCC05744</strain>
    </source>
</reference>
<sequence>MLLATQLPRLFIMVGKGQEITLIDPNPQWSPQAVLNFYSANYPILTTAKISAPVIKDDAVQYRLETVIGTKG</sequence>
<dbReference type="Proteomes" id="UP000031802">
    <property type="component" value="Unassembled WGS sequence"/>
</dbReference>
<name>A0A0B8T6B9_9SPHI</name>
<dbReference type="STRING" id="1229276.DI53_3700"/>
<dbReference type="InterPro" id="IPR032866">
    <property type="entry name" value="Prok_Ub"/>
</dbReference>
<comment type="caution">
    <text evidence="1">The sequence shown here is derived from an EMBL/GenBank/DDBJ whole genome shotgun (WGS) entry which is preliminary data.</text>
</comment>
<dbReference type="Pfam" id="PF14454">
    <property type="entry name" value="Prok_Ub"/>
    <property type="match status" value="1"/>
</dbReference>
<evidence type="ECO:0000313" key="1">
    <source>
        <dbReference type="EMBL" id="KGE12660.1"/>
    </source>
</evidence>
<dbReference type="NCBIfam" id="TIGR03738">
    <property type="entry name" value="PRTRC_C"/>
    <property type="match status" value="1"/>
</dbReference>
<evidence type="ECO:0000313" key="2">
    <source>
        <dbReference type="Proteomes" id="UP000031802"/>
    </source>
</evidence>
<protein>
    <recommendedName>
        <fullName evidence="3">PRTRC system protein C</fullName>
    </recommendedName>
</protein>
<dbReference type="InterPro" id="IPR022289">
    <property type="entry name" value="PRTRC_protein-C"/>
</dbReference>
<proteinExistence type="predicted"/>
<dbReference type="OrthoDB" id="6912309at2"/>
<dbReference type="EMBL" id="JJMU01000066">
    <property type="protein sequence ID" value="KGE12660.1"/>
    <property type="molecule type" value="Genomic_DNA"/>
</dbReference>
<evidence type="ECO:0008006" key="3">
    <source>
        <dbReference type="Google" id="ProtNLM"/>
    </source>
</evidence>
<keyword evidence="2" id="KW-1185">Reference proteome</keyword>
<accession>A0A0B8T6B9</accession>
<dbReference type="PATRIC" id="fig|1229276.3.peg.3827"/>
<organism evidence="1 2">
    <name type="scientific">Sphingobacterium deserti</name>
    <dbReference type="NCBI Taxonomy" id="1229276"/>
    <lineage>
        <taxon>Bacteria</taxon>
        <taxon>Pseudomonadati</taxon>
        <taxon>Bacteroidota</taxon>
        <taxon>Sphingobacteriia</taxon>
        <taxon>Sphingobacteriales</taxon>
        <taxon>Sphingobacteriaceae</taxon>
        <taxon>Sphingobacterium</taxon>
    </lineage>
</organism>
<dbReference type="AlphaFoldDB" id="A0A0B8T6B9"/>
<reference evidence="2" key="1">
    <citation type="submission" date="2014-04" db="EMBL/GenBank/DDBJ databases">
        <title>Whole-Genome optical mapping and complete genome sequence of Sphingobacterium deserti sp. nov., a new spaces isolated from desert in the west of China.</title>
        <authorList>
            <person name="Teng C."/>
            <person name="Zhou Z."/>
            <person name="Li X."/>
            <person name="Chen M."/>
            <person name="Lin M."/>
            <person name="Wang L."/>
            <person name="Su S."/>
            <person name="Zhang C."/>
            <person name="Zhang W."/>
        </authorList>
    </citation>
    <scope>NUCLEOTIDE SEQUENCE [LARGE SCALE GENOMIC DNA]</scope>
    <source>
        <strain evidence="2">ACCC05744</strain>
    </source>
</reference>